<proteinExistence type="predicted"/>
<accession>A0A2P2KDI0</accession>
<evidence type="ECO:0000313" key="1">
    <source>
        <dbReference type="EMBL" id="MBX03777.1"/>
    </source>
</evidence>
<dbReference type="EMBL" id="GGEC01023293">
    <property type="protein sequence ID" value="MBX03777.1"/>
    <property type="molecule type" value="Transcribed_RNA"/>
</dbReference>
<dbReference type="AlphaFoldDB" id="A0A2P2KDI0"/>
<organism evidence="1">
    <name type="scientific">Rhizophora mucronata</name>
    <name type="common">Asiatic mangrove</name>
    <dbReference type="NCBI Taxonomy" id="61149"/>
    <lineage>
        <taxon>Eukaryota</taxon>
        <taxon>Viridiplantae</taxon>
        <taxon>Streptophyta</taxon>
        <taxon>Embryophyta</taxon>
        <taxon>Tracheophyta</taxon>
        <taxon>Spermatophyta</taxon>
        <taxon>Magnoliopsida</taxon>
        <taxon>eudicotyledons</taxon>
        <taxon>Gunneridae</taxon>
        <taxon>Pentapetalae</taxon>
        <taxon>rosids</taxon>
        <taxon>fabids</taxon>
        <taxon>Malpighiales</taxon>
        <taxon>Rhizophoraceae</taxon>
        <taxon>Rhizophora</taxon>
    </lineage>
</organism>
<name>A0A2P2KDI0_RHIMU</name>
<dbReference type="EMBL" id="GGEC01023290">
    <property type="protein sequence ID" value="MBX03774.1"/>
    <property type="molecule type" value="Transcribed_RNA"/>
</dbReference>
<sequence>MSLIPSIFQYYYIAHQCHAQGHQIFCPFAYHLQCVHPPQNNSHSLASCHSKKDPCLYQKLQQLKHPQRLRSFSLGRRLTTLVGY</sequence>
<reference evidence="1" key="1">
    <citation type="submission" date="2018-02" db="EMBL/GenBank/DDBJ databases">
        <title>Rhizophora mucronata_Transcriptome.</title>
        <authorList>
            <person name="Meera S.P."/>
            <person name="Sreeshan A."/>
            <person name="Augustine A."/>
        </authorList>
    </citation>
    <scope>NUCLEOTIDE SEQUENCE</scope>
    <source>
        <tissue evidence="1">Leaf</tissue>
    </source>
</reference>
<protein>
    <submittedName>
        <fullName evidence="1">DNA repair protein REV1</fullName>
    </submittedName>
</protein>